<feature type="transmembrane region" description="Helical" evidence="10">
    <location>
        <begin position="202"/>
        <end position="224"/>
    </location>
</feature>
<dbReference type="InterPro" id="IPR002610">
    <property type="entry name" value="Peptidase_S54_rhomboid-like"/>
</dbReference>
<evidence type="ECO:0000256" key="6">
    <source>
        <dbReference type="ARBA" id="ARBA00022801"/>
    </source>
</evidence>
<dbReference type="EC" id="3.4.21.105" evidence="10"/>
<keyword evidence="9 10" id="KW-0472">Membrane</keyword>
<accession>A0AAN7JJE0</accession>
<evidence type="ECO:0000256" key="8">
    <source>
        <dbReference type="ARBA" id="ARBA00022989"/>
    </source>
</evidence>
<dbReference type="GO" id="GO:0016020">
    <property type="term" value="C:membrane"/>
    <property type="evidence" value="ECO:0007669"/>
    <property type="project" value="UniProtKB-SubCell"/>
</dbReference>
<comment type="similarity">
    <text evidence="3 10">Belongs to the peptidase S54 family.</text>
</comment>
<dbReference type="EMBL" id="JAXIOK010000021">
    <property type="protein sequence ID" value="KAK4746032.1"/>
    <property type="molecule type" value="Genomic_DNA"/>
</dbReference>
<evidence type="ECO:0000256" key="3">
    <source>
        <dbReference type="ARBA" id="ARBA00009045"/>
    </source>
</evidence>
<feature type="transmembrane region" description="Helical" evidence="10">
    <location>
        <begin position="45"/>
        <end position="67"/>
    </location>
</feature>
<dbReference type="Pfam" id="PF01694">
    <property type="entry name" value="Rhomboid"/>
    <property type="match status" value="1"/>
</dbReference>
<dbReference type="AlphaFoldDB" id="A0AAN7JJE0"/>
<evidence type="ECO:0000256" key="9">
    <source>
        <dbReference type="ARBA" id="ARBA00023136"/>
    </source>
</evidence>
<feature type="compositionally biased region" description="Basic and acidic residues" evidence="11">
    <location>
        <begin position="1"/>
        <end position="10"/>
    </location>
</feature>
<gene>
    <name evidence="13" type="ORF">SAY87_012344</name>
</gene>
<protein>
    <recommendedName>
        <fullName evidence="10">RHOMBOID-like protein</fullName>
        <ecNumber evidence="10">3.4.21.105</ecNumber>
    </recommendedName>
</protein>
<evidence type="ECO:0000256" key="5">
    <source>
        <dbReference type="ARBA" id="ARBA00022692"/>
    </source>
</evidence>
<dbReference type="Proteomes" id="UP001345219">
    <property type="component" value="Chromosome 10"/>
</dbReference>
<keyword evidence="8 10" id="KW-1133">Transmembrane helix</keyword>
<keyword evidence="6 10" id="KW-0378">Hydrolase</keyword>
<feature type="transmembrane region" description="Helical" evidence="10">
    <location>
        <begin position="137"/>
        <end position="158"/>
    </location>
</feature>
<evidence type="ECO:0000259" key="12">
    <source>
        <dbReference type="Pfam" id="PF01694"/>
    </source>
</evidence>
<keyword evidence="7 10" id="KW-0720">Serine protease</keyword>
<dbReference type="InterPro" id="IPR035952">
    <property type="entry name" value="Rhomboid-like_sf"/>
</dbReference>
<feature type="region of interest" description="Disordered" evidence="11">
    <location>
        <begin position="1"/>
        <end position="35"/>
    </location>
</feature>
<feature type="transmembrane region" description="Helical" evidence="10">
    <location>
        <begin position="324"/>
        <end position="343"/>
    </location>
</feature>
<dbReference type="Gene3D" id="1.20.1540.10">
    <property type="entry name" value="Rhomboid-like"/>
    <property type="match status" value="1"/>
</dbReference>
<dbReference type="PANTHER" id="PTHR22936:SF69">
    <property type="entry name" value="RHOMBOID-LIKE PROTEIN"/>
    <property type="match status" value="1"/>
</dbReference>
<evidence type="ECO:0000256" key="2">
    <source>
        <dbReference type="ARBA" id="ARBA00004141"/>
    </source>
</evidence>
<evidence type="ECO:0000256" key="11">
    <source>
        <dbReference type="SAM" id="MobiDB-lite"/>
    </source>
</evidence>
<proteinExistence type="inferred from homology"/>
<name>A0AAN7JJE0_9MYRT</name>
<keyword evidence="5 10" id="KW-0812">Transmembrane</keyword>
<evidence type="ECO:0000256" key="4">
    <source>
        <dbReference type="ARBA" id="ARBA00022670"/>
    </source>
</evidence>
<evidence type="ECO:0000313" key="13">
    <source>
        <dbReference type="EMBL" id="KAK4746032.1"/>
    </source>
</evidence>
<dbReference type="PANTHER" id="PTHR22936">
    <property type="entry name" value="RHOMBOID-RELATED"/>
    <property type="match status" value="1"/>
</dbReference>
<dbReference type="InterPro" id="IPR022764">
    <property type="entry name" value="Peptidase_S54_rhomboid_dom"/>
</dbReference>
<feature type="transmembrane region" description="Helical" evidence="10">
    <location>
        <begin position="245"/>
        <end position="270"/>
    </location>
</feature>
<feature type="transmembrane region" description="Helical" evidence="10">
    <location>
        <begin position="170"/>
        <end position="190"/>
    </location>
</feature>
<reference evidence="13 14" key="1">
    <citation type="journal article" date="2023" name="Hortic Res">
        <title>Pangenome of water caltrop reveals structural variations and asymmetric subgenome divergence after allopolyploidization.</title>
        <authorList>
            <person name="Zhang X."/>
            <person name="Chen Y."/>
            <person name="Wang L."/>
            <person name="Yuan Y."/>
            <person name="Fang M."/>
            <person name="Shi L."/>
            <person name="Lu R."/>
            <person name="Comes H.P."/>
            <person name="Ma Y."/>
            <person name="Chen Y."/>
            <person name="Huang G."/>
            <person name="Zhou Y."/>
            <person name="Zheng Z."/>
            <person name="Qiu Y."/>
        </authorList>
    </citation>
    <scope>NUCLEOTIDE SEQUENCE [LARGE SCALE GENOMIC DNA]</scope>
    <source>
        <tissue evidence="13">Roots</tissue>
    </source>
</reference>
<dbReference type="GO" id="GO:0004252">
    <property type="term" value="F:serine-type endopeptidase activity"/>
    <property type="evidence" value="ECO:0007669"/>
    <property type="project" value="InterPro"/>
</dbReference>
<keyword evidence="14" id="KW-1185">Reference proteome</keyword>
<dbReference type="GO" id="GO:0006508">
    <property type="term" value="P:proteolysis"/>
    <property type="evidence" value="ECO:0007669"/>
    <property type="project" value="UniProtKB-KW"/>
</dbReference>
<comment type="catalytic activity">
    <reaction evidence="1 10">
        <text>Cleaves type-1 transmembrane domains using a catalytic dyad composed of serine and histidine that are contributed by different transmembrane domains.</text>
        <dbReference type="EC" id="3.4.21.105"/>
    </reaction>
</comment>
<dbReference type="SUPFAM" id="SSF144091">
    <property type="entry name" value="Rhomboid-like"/>
    <property type="match status" value="1"/>
</dbReference>
<evidence type="ECO:0000313" key="14">
    <source>
        <dbReference type="Proteomes" id="UP001345219"/>
    </source>
</evidence>
<comment type="subcellular location">
    <subcellularLocation>
        <location evidence="2 10">Membrane</location>
        <topology evidence="2 10">Multi-pass membrane protein</topology>
    </subcellularLocation>
</comment>
<comment type="caution">
    <text evidence="13">The sequence shown here is derived from an EMBL/GenBank/DDBJ whole genome shotgun (WGS) entry which is preliminary data.</text>
</comment>
<comment type="function">
    <text evidence="10">Serine protease involved in intramembrane proteolysis.</text>
</comment>
<organism evidence="13 14">
    <name type="scientific">Trapa incisa</name>
    <dbReference type="NCBI Taxonomy" id="236973"/>
    <lineage>
        <taxon>Eukaryota</taxon>
        <taxon>Viridiplantae</taxon>
        <taxon>Streptophyta</taxon>
        <taxon>Embryophyta</taxon>
        <taxon>Tracheophyta</taxon>
        <taxon>Spermatophyta</taxon>
        <taxon>Magnoliopsida</taxon>
        <taxon>eudicotyledons</taxon>
        <taxon>Gunneridae</taxon>
        <taxon>Pentapetalae</taxon>
        <taxon>rosids</taxon>
        <taxon>malvids</taxon>
        <taxon>Myrtales</taxon>
        <taxon>Lythraceae</taxon>
        <taxon>Trapa</taxon>
    </lineage>
</organism>
<feature type="compositionally biased region" description="Polar residues" evidence="11">
    <location>
        <begin position="19"/>
        <end position="33"/>
    </location>
</feature>
<keyword evidence="4 10" id="KW-0645">Protease</keyword>
<evidence type="ECO:0000256" key="10">
    <source>
        <dbReference type="RuleBase" id="RU362115"/>
    </source>
</evidence>
<feature type="domain" description="Peptidase S54 rhomboid" evidence="12">
    <location>
        <begin position="128"/>
        <end position="293"/>
    </location>
</feature>
<sequence>MSSQDPEAKELPPPPGAAQINQNNPHPNVSPSYPNHYKETTEKRWTAWLVPMVVLAEIIFFVIVMFVNNCPDNNNDVVFMFGVRERCTARFLGRFAFQPWKENRLLGPSTSTLVKVGALHWWRVVHDHQGWRLFSAIWLHAGLIHLIINLLSVIFVGIRLEQQFGFIKVGIIYVLSGFGGCILACIFLPWNDVTAGASAPLFGILGAMLAELLINCTIYSNKVTASILRRSENQTIRKFHLQASFLPMMQVAAIFTLIVVGAINAALGILPRVGNLTNIGGLATGFLLGFILLVRSQQGWNERSYQSGVAIYNRIKSRHKPYQYILWLMALVILIVGLTAGLVKLFKGKNGNMDCSWCHYLSCVPTSKWRCDTYT</sequence>
<evidence type="ECO:0000256" key="1">
    <source>
        <dbReference type="ARBA" id="ARBA00000156"/>
    </source>
</evidence>
<feature type="transmembrane region" description="Helical" evidence="10">
    <location>
        <begin position="276"/>
        <end position="294"/>
    </location>
</feature>
<evidence type="ECO:0000256" key="7">
    <source>
        <dbReference type="ARBA" id="ARBA00022825"/>
    </source>
</evidence>